<sequence>MDPSVPAAAAPAPALVLAPNPVQHPQGLLGLLSPSPLVSSGQRVGGRERGACLWRPWLSSTSDPLGQVRRPVDSATGGPTGAEVTKADPEFHHPVRLFWPKACSFDYLYSDGEILLQNFPVQATINLYEDSDNEEEEEEEEKDKEEEKKEETDERGPEECVRVRGSAAHGHSSSSFPAPDMPKLNRSESDWGSV</sequence>
<dbReference type="Proteomes" id="UP000248481">
    <property type="component" value="Chromosome X"/>
</dbReference>
<evidence type="ECO:0000256" key="1">
    <source>
        <dbReference type="ARBA" id="ARBA00004123"/>
    </source>
</evidence>
<dbReference type="Pfam" id="PF14998">
    <property type="entry name" value="Ripply"/>
    <property type="match status" value="1"/>
</dbReference>
<evidence type="ECO:0000313" key="6">
    <source>
        <dbReference type="Proteomes" id="UP000248481"/>
    </source>
</evidence>
<dbReference type="InParanoid" id="A0A2Y9G5D8"/>
<dbReference type="RefSeq" id="XP_021534083.1">
    <property type="nucleotide sequence ID" value="XM_021678408.1"/>
</dbReference>
<evidence type="ECO:0000313" key="7">
    <source>
        <dbReference type="RefSeq" id="XP_021534083.1"/>
    </source>
</evidence>
<dbReference type="STRING" id="29088.A0A2Y9G5D8"/>
<proteinExistence type="inferred from homology"/>
<evidence type="ECO:0000256" key="3">
    <source>
        <dbReference type="ARBA" id="ARBA00022473"/>
    </source>
</evidence>
<organism evidence="6 7">
    <name type="scientific">Neomonachus schauinslandi</name>
    <name type="common">Hawaiian monk seal</name>
    <name type="synonym">Monachus schauinslandi</name>
    <dbReference type="NCBI Taxonomy" id="29088"/>
    <lineage>
        <taxon>Eukaryota</taxon>
        <taxon>Metazoa</taxon>
        <taxon>Chordata</taxon>
        <taxon>Craniata</taxon>
        <taxon>Vertebrata</taxon>
        <taxon>Euteleostomi</taxon>
        <taxon>Mammalia</taxon>
        <taxon>Eutheria</taxon>
        <taxon>Laurasiatheria</taxon>
        <taxon>Carnivora</taxon>
        <taxon>Caniformia</taxon>
        <taxon>Pinnipedia</taxon>
        <taxon>Phocidae</taxon>
        <taxon>Monachinae</taxon>
        <taxon>Monachini</taxon>
        <taxon>Neomonachus</taxon>
    </lineage>
</organism>
<dbReference type="KEGG" id="nsu:110570390"/>
<feature type="compositionally biased region" description="Low complexity" evidence="5">
    <location>
        <begin position="165"/>
        <end position="175"/>
    </location>
</feature>
<dbReference type="GeneID" id="110570390"/>
<reference evidence="7" key="1">
    <citation type="submission" date="2025-08" db="UniProtKB">
        <authorList>
            <consortium name="RefSeq"/>
        </authorList>
    </citation>
    <scope>IDENTIFICATION</scope>
    <source>
        <tissue evidence="7">Blood</tissue>
    </source>
</reference>
<feature type="region of interest" description="Disordered" evidence="5">
    <location>
        <begin position="129"/>
        <end position="194"/>
    </location>
</feature>
<dbReference type="InterPro" id="IPR028127">
    <property type="entry name" value="Ripply_fam"/>
</dbReference>
<dbReference type="GO" id="GO:0005634">
    <property type="term" value="C:nucleus"/>
    <property type="evidence" value="ECO:0007669"/>
    <property type="project" value="UniProtKB-SubCell"/>
</dbReference>
<keyword evidence="3" id="KW-0217">Developmental protein</keyword>
<name>A0A2Y9G5D8_NEOSC</name>
<feature type="compositionally biased region" description="Basic and acidic residues" evidence="5">
    <location>
        <begin position="145"/>
        <end position="162"/>
    </location>
</feature>
<dbReference type="GO" id="GO:0009880">
    <property type="term" value="P:embryonic pattern specification"/>
    <property type="evidence" value="ECO:0007669"/>
    <property type="project" value="TreeGrafter"/>
</dbReference>
<feature type="region of interest" description="Disordered" evidence="5">
    <location>
        <begin position="64"/>
        <end position="86"/>
    </location>
</feature>
<evidence type="ECO:0000256" key="4">
    <source>
        <dbReference type="ARBA" id="ARBA00023242"/>
    </source>
</evidence>
<feature type="compositionally biased region" description="Acidic residues" evidence="5">
    <location>
        <begin position="129"/>
        <end position="144"/>
    </location>
</feature>
<keyword evidence="6" id="KW-1185">Reference proteome</keyword>
<keyword evidence="4" id="KW-0539">Nucleus</keyword>
<comment type="similarity">
    <text evidence="2">Belongs to the ripply family.</text>
</comment>
<dbReference type="PANTHER" id="PTHR16770">
    <property type="entry name" value="PROTEIN RIPPLY-LIKE"/>
    <property type="match status" value="1"/>
</dbReference>
<gene>
    <name evidence="7" type="primary">RIPPLY1</name>
</gene>
<dbReference type="GO" id="GO:0000122">
    <property type="term" value="P:negative regulation of transcription by RNA polymerase II"/>
    <property type="evidence" value="ECO:0007669"/>
    <property type="project" value="TreeGrafter"/>
</dbReference>
<dbReference type="AlphaFoldDB" id="A0A2Y9G5D8"/>
<accession>A0A2Y9G5D8</accession>
<dbReference type="CTD" id="92129"/>
<comment type="subcellular location">
    <subcellularLocation>
        <location evidence="1">Nucleus</location>
    </subcellularLocation>
</comment>
<dbReference type="PANTHER" id="PTHR16770:SF5">
    <property type="entry name" value="PROTEIN RIPPLY1"/>
    <property type="match status" value="1"/>
</dbReference>
<evidence type="ECO:0000256" key="2">
    <source>
        <dbReference type="ARBA" id="ARBA00006944"/>
    </source>
</evidence>
<evidence type="ECO:0000256" key="5">
    <source>
        <dbReference type="SAM" id="MobiDB-lite"/>
    </source>
</evidence>
<protein>
    <submittedName>
        <fullName evidence="7">Protein ripply1</fullName>
    </submittedName>
</protein>
<feature type="compositionally biased region" description="Basic and acidic residues" evidence="5">
    <location>
        <begin position="183"/>
        <end position="194"/>
    </location>
</feature>